<dbReference type="SUPFAM" id="SSF52266">
    <property type="entry name" value="SGNH hydrolase"/>
    <property type="match status" value="1"/>
</dbReference>
<dbReference type="OrthoDB" id="9786188at2"/>
<organism evidence="2 3">
    <name type="scientific">Meridianimarinicoccus roseus</name>
    <dbReference type="NCBI Taxonomy" id="2072018"/>
    <lineage>
        <taxon>Bacteria</taxon>
        <taxon>Pseudomonadati</taxon>
        <taxon>Pseudomonadota</taxon>
        <taxon>Alphaproteobacteria</taxon>
        <taxon>Rhodobacterales</taxon>
        <taxon>Paracoccaceae</taxon>
        <taxon>Meridianimarinicoccus</taxon>
    </lineage>
</organism>
<name>A0A2V2L675_9RHOB</name>
<dbReference type="Pfam" id="PF13472">
    <property type="entry name" value="Lipase_GDSL_2"/>
    <property type="match status" value="1"/>
</dbReference>
<dbReference type="PANTHER" id="PTHR30383">
    <property type="entry name" value="THIOESTERASE 1/PROTEASE 1/LYSOPHOSPHOLIPASE L1"/>
    <property type="match status" value="1"/>
</dbReference>
<accession>A0A2V2L675</accession>
<dbReference type="CDD" id="cd01822">
    <property type="entry name" value="Lysophospholipase_L1_like"/>
    <property type="match status" value="1"/>
</dbReference>
<keyword evidence="3" id="KW-1185">Reference proteome</keyword>
<dbReference type="Proteomes" id="UP000245680">
    <property type="component" value="Unassembled WGS sequence"/>
</dbReference>
<feature type="domain" description="SGNH hydrolase-type esterase" evidence="1">
    <location>
        <begin position="69"/>
        <end position="239"/>
    </location>
</feature>
<dbReference type="Gene3D" id="3.40.50.1110">
    <property type="entry name" value="SGNH hydrolase"/>
    <property type="match status" value="1"/>
</dbReference>
<evidence type="ECO:0000313" key="3">
    <source>
        <dbReference type="Proteomes" id="UP000245680"/>
    </source>
</evidence>
<dbReference type="PANTHER" id="PTHR30383:SF24">
    <property type="entry name" value="THIOESTERASE 1_PROTEASE 1_LYSOPHOSPHOLIPASE L1"/>
    <property type="match status" value="1"/>
</dbReference>
<dbReference type="InterPro" id="IPR036514">
    <property type="entry name" value="SGNH_hydro_sf"/>
</dbReference>
<comment type="caution">
    <text evidence="2">The sequence shown here is derived from an EMBL/GenBank/DDBJ whole genome shotgun (WGS) entry which is preliminary data.</text>
</comment>
<dbReference type="InterPro" id="IPR051532">
    <property type="entry name" value="Ester_Hydrolysis_Enzymes"/>
</dbReference>
<evidence type="ECO:0000313" key="2">
    <source>
        <dbReference type="EMBL" id="PWR00902.1"/>
    </source>
</evidence>
<dbReference type="EMBL" id="QGKU01000068">
    <property type="protein sequence ID" value="PWR00902.1"/>
    <property type="molecule type" value="Genomic_DNA"/>
</dbReference>
<proteinExistence type="predicted"/>
<dbReference type="InterPro" id="IPR013830">
    <property type="entry name" value="SGNH_hydro"/>
</dbReference>
<evidence type="ECO:0000259" key="1">
    <source>
        <dbReference type="Pfam" id="PF13472"/>
    </source>
</evidence>
<dbReference type="RefSeq" id="WP_109813487.1">
    <property type="nucleotide sequence ID" value="NZ_QGKU01000068.1"/>
</dbReference>
<sequence>MGSVIKRLLGHWSCGTYGSARAGLKLRADAGAIRRAAAGRLAAGLLTATLALQPGGAPAQNQDTVTVAALGDSLTQGYGLAQGDGFVPQLQRWLDAQEIGAEVLNAGVSGDTTAGGLSRLGWTLTDDVDALIVALGGNDLLRGIPPETARANLDAILTQARASGLPVLLIGVTAPGNFGPDYKDAFDAIYPELAAKHGALLVPSFLAPIEAARDAGGKDGALRALMQPDGIHPNARGVALVVDAVGPKVAELVARADQTPG</sequence>
<gene>
    <name evidence="2" type="ORF">DKT77_19910</name>
</gene>
<dbReference type="AlphaFoldDB" id="A0A2V2L675"/>
<protein>
    <submittedName>
        <fullName evidence="2">Arylesterase</fullName>
    </submittedName>
</protein>
<dbReference type="GO" id="GO:0004622">
    <property type="term" value="F:phosphatidylcholine lysophospholipase activity"/>
    <property type="evidence" value="ECO:0007669"/>
    <property type="project" value="TreeGrafter"/>
</dbReference>
<reference evidence="2 3" key="1">
    <citation type="submission" date="2018-05" db="EMBL/GenBank/DDBJ databases">
        <title>Rhodobacteraceae gen. nov., sp. nov. isolated from sea water.</title>
        <authorList>
            <person name="Ren Y."/>
        </authorList>
    </citation>
    <scope>NUCLEOTIDE SEQUENCE [LARGE SCALE GENOMIC DNA]</scope>
    <source>
        <strain evidence="2 3">TG-679</strain>
    </source>
</reference>